<dbReference type="EMBL" id="DF952379">
    <property type="protein sequence ID" value="GAN45164.1"/>
    <property type="molecule type" value="Genomic_DNA"/>
</dbReference>
<feature type="transmembrane region" description="Helical" evidence="1">
    <location>
        <begin position="50"/>
        <end position="70"/>
    </location>
</feature>
<dbReference type="Proteomes" id="UP000253740">
    <property type="component" value="Unassembled WGS sequence"/>
</dbReference>
<dbReference type="EMBL" id="DF970221">
    <property type="protein sequence ID" value="GAP66624.1"/>
    <property type="molecule type" value="Genomic_DNA"/>
</dbReference>
<feature type="transmembrane region" description="Helical" evidence="1">
    <location>
        <begin position="82"/>
        <end position="100"/>
    </location>
</feature>
<organism evidence="3">
    <name type="scientific">Mizugakiibacter sediminis</name>
    <dbReference type="NCBI Taxonomy" id="1475481"/>
    <lineage>
        <taxon>Bacteria</taxon>
        <taxon>Pseudomonadati</taxon>
        <taxon>Pseudomonadota</taxon>
        <taxon>Gammaproteobacteria</taxon>
        <taxon>Lysobacterales</taxon>
        <taxon>Rhodanobacteraceae</taxon>
        <taxon>Mizugakiibacter</taxon>
    </lineage>
</organism>
<evidence type="ECO:0000313" key="2">
    <source>
        <dbReference type="EMBL" id="GAN45164.1"/>
    </source>
</evidence>
<feature type="transmembrane region" description="Helical" evidence="1">
    <location>
        <begin position="106"/>
        <end position="123"/>
    </location>
</feature>
<dbReference type="AlphaFoldDB" id="A0A0K8QP10"/>
<protein>
    <submittedName>
        <fullName evidence="3">Uncharacterized protein</fullName>
    </submittedName>
</protein>
<evidence type="ECO:0000313" key="3">
    <source>
        <dbReference type="EMBL" id="GAP66624.1"/>
    </source>
</evidence>
<proteinExistence type="predicted"/>
<evidence type="ECO:0000313" key="4">
    <source>
        <dbReference type="Proteomes" id="UP000253740"/>
    </source>
</evidence>
<dbReference type="HOGENOM" id="CLU_1433041_0_0_6"/>
<accession>A0A0K8QP10</accession>
<gene>
    <name evidence="2" type="ORF">MBSD_1704</name>
    <name evidence="3" type="ORF">MBSD_n1935</name>
</gene>
<keyword evidence="1" id="KW-1133">Transmembrane helix</keyword>
<feature type="transmembrane region" description="Helical" evidence="1">
    <location>
        <begin position="130"/>
        <end position="147"/>
    </location>
</feature>
<feature type="transmembrane region" description="Helical" evidence="1">
    <location>
        <begin position="159"/>
        <end position="181"/>
    </location>
</feature>
<keyword evidence="1" id="KW-0472">Membrane</keyword>
<name>A0A0K8QP10_9GAMM</name>
<reference evidence="2" key="1">
    <citation type="submission" date="2015-03" db="EMBL/GenBank/DDBJ databases">
        <title>Draft genome sequence of Mizugakiibacter sediminis skMP5.</title>
        <authorList>
            <person name="Watanabe T."/>
            <person name="Kojima H."/>
            <person name="Fukui M."/>
        </authorList>
    </citation>
    <scope>NUCLEOTIDE SEQUENCE</scope>
    <source>
        <strain evidence="2">SkMP5</strain>
    </source>
</reference>
<keyword evidence="1" id="KW-0812">Transmembrane</keyword>
<evidence type="ECO:0000256" key="1">
    <source>
        <dbReference type="SAM" id="Phobius"/>
    </source>
</evidence>
<keyword evidence="4" id="KW-1185">Reference proteome</keyword>
<sequence>MLVVGMHEGMGMSGRRAFEVLGFCVLFGAVFYTWARLAPAASLPSYVRDPAYFALAAALAAAAGFGVLRLLRVRRASFERLWLALFLAAMPVIYLWAALLAGDRDAVAIELAGLVIFGGLALLGYFRESFLILGLGIAAHGVAWDAWHHHRAGFIEPWYPQACLLIDLAFGLLVAIQHVGLPDRAAAAR</sequence>
<reference evidence="3" key="2">
    <citation type="submission" date="2015-08" db="EMBL/GenBank/DDBJ databases">
        <title>Complete DNA Sequence of Pseudomonas syringae pv. actinidiae, the Causal Agent of Kiwifruit Canker Disease.</title>
        <authorList>
            <person name="Rikkerink E.H.A."/>
            <person name="Fineran P.C."/>
        </authorList>
    </citation>
    <scope>NUCLEOTIDE SEQUENCE</scope>
    <source>
        <strain evidence="3">SkMP5</strain>
    </source>
</reference>